<keyword evidence="1" id="KW-1133">Transmembrane helix</keyword>
<feature type="chain" id="PRO_5005328192" evidence="2">
    <location>
        <begin position="20"/>
        <end position="74"/>
    </location>
</feature>
<accession>A0A0K0EJW9</accession>
<feature type="signal peptide" evidence="2">
    <location>
        <begin position="1"/>
        <end position="19"/>
    </location>
</feature>
<dbReference type="AlphaFoldDB" id="A0A0K0EJW9"/>
<keyword evidence="1" id="KW-0472">Membrane</keyword>
<keyword evidence="1" id="KW-0812">Transmembrane</keyword>
<proteinExistence type="predicted"/>
<name>A0A0K0EJW9_STRER</name>
<evidence type="ECO:0000256" key="2">
    <source>
        <dbReference type="SAM" id="SignalP"/>
    </source>
</evidence>
<protein>
    <submittedName>
        <fullName evidence="3">Uncharacterized protein</fullName>
    </submittedName>
</protein>
<reference evidence="3" key="1">
    <citation type="submission" date="2015-08" db="UniProtKB">
        <authorList>
            <consortium name="WormBaseParasite"/>
        </authorList>
    </citation>
    <scope>IDENTIFICATION</scope>
</reference>
<sequence length="74" mass="8710">MKKLLIFILFIFNITLSISFDIKRFHRYEGEGSTSKGYLSWILAGVIVLSFTGGYFGCKYCYKRLNYKKEETFD</sequence>
<organism evidence="3">
    <name type="scientific">Strongyloides stercoralis</name>
    <name type="common">Threadworm</name>
    <dbReference type="NCBI Taxonomy" id="6248"/>
    <lineage>
        <taxon>Eukaryota</taxon>
        <taxon>Metazoa</taxon>
        <taxon>Ecdysozoa</taxon>
        <taxon>Nematoda</taxon>
        <taxon>Chromadorea</taxon>
        <taxon>Rhabditida</taxon>
        <taxon>Tylenchina</taxon>
        <taxon>Panagrolaimomorpha</taxon>
        <taxon>Strongyloidoidea</taxon>
        <taxon>Strongyloididae</taxon>
        <taxon>Strongyloides</taxon>
    </lineage>
</organism>
<dbReference type="WBParaSite" id="SSTP_0000975950.1">
    <property type="protein sequence ID" value="SSTP_0000975950.1"/>
    <property type="gene ID" value="SSTP_0000975950"/>
</dbReference>
<evidence type="ECO:0000256" key="1">
    <source>
        <dbReference type="SAM" id="Phobius"/>
    </source>
</evidence>
<keyword evidence="2" id="KW-0732">Signal</keyword>
<feature type="transmembrane region" description="Helical" evidence="1">
    <location>
        <begin position="38"/>
        <end position="58"/>
    </location>
</feature>
<evidence type="ECO:0000313" key="3">
    <source>
        <dbReference type="WBParaSite" id="SSTP_0000975950.1"/>
    </source>
</evidence>